<feature type="transmembrane region" description="Helical" evidence="1">
    <location>
        <begin position="233"/>
        <end position="251"/>
    </location>
</feature>
<keyword evidence="1" id="KW-0472">Membrane</keyword>
<evidence type="ECO:0000313" key="2">
    <source>
        <dbReference type="EMBL" id="MDO6572798.1"/>
    </source>
</evidence>
<dbReference type="Proteomes" id="UP001170310">
    <property type="component" value="Unassembled WGS sequence"/>
</dbReference>
<keyword evidence="1" id="KW-0812">Transmembrane</keyword>
<evidence type="ECO:0000256" key="1">
    <source>
        <dbReference type="SAM" id="Phobius"/>
    </source>
</evidence>
<accession>A0AAW7YRR9</accession>
<feature type="transmembrane region" description="Helical" evidence="1">
    <location>
        <begin position="272"/>
        <end position="303"/>
    </location>
</feature>
<protein>
    <submittedName>
        <fullName evidence="2">5,10-methylene-tetrahydrofolate dehydrogenase</fullName>
    </submittedName>
</protein>
<feature type="transmembrane region" description="Helical" evidence="1">
    <location>
        <begin position="323"/>
        <end position="346"/>
    </location>
</feature>
<organism evidence="2 3">
    <name type="scientific">Staphylococcus pasteuri_A</name>
    <dbReference type="NCBI Taxonomy" id="3062664"/>
    <lineage>
        <taxon>Bacteria</taxon>
        <taxon>Bacillati</taxon>
        <taxon>Bacillota</taxon>
        <taxon>Bacilli</taxon>
        <taxon>Bacillales</taxon>
        <taxon>Staphylococcaceae</taxon>
        <taxon>Staphylococcus</taxon>
    </lineage>
</organism>
<keyword evidence="3" id="KW-1185">Reference proteome</keyword>
<comment type="caution">
    <text evidence="2">The sequence shown here is derived from an EMBL/GenBank/DDBJ whole genome shotgun (WGS) entry which is preliminary data.</text>
</comment>
<feature type="transmembrane region" description="Helical" evidence="1">
    <location>
        <begin position="207"/>
        <end position="227"/>
    </location>
</feature>
<dbReference type="RefSeq" id="WP_017636664.1">
    <property type="nucleotide sequence ID" value="NZ_JAUOQO010000001.1"/>
</dbReference>
<dbReference type="AlphaFoldDB" id="A0AAW7YRR9"/>
<keyword evidence="1" id="KW-1133">Transmembrane helix</keyword>
<sequence>MSQRKMIGLVVAPGVTEALAEKIMEDVPDILSEQNENQYEWEIDLVVDPLTGYAENVEDIFSKVQEYHDEREWDYVLAITDLPIFHQHRVMAVDINMKNGAAIFSYPAFGWRPVKKRFKSAILTIINEVHHAEQDHRDYDENNNIEQSIKQQFPLSKIDKTQVYLENTETHHTRYLSSSRTRGMFRLVSGMTFANNPLNMMASLSNIVAIAFTTGAFGLIFTTMWQMADNFSMWRLFGISIIAILGMLLWIMVSHDLWESSKHSKNKRITLLYNLTTVMTLFIAIIIYYIILYLMFLFAELVLLPADFLGKQISLKGPAGPDLYLSIPWFAASISTVAGAIGAGLLDEKLIKESTYGYRQRIRYEDTHQDQDS</sequence>
<proteinExistence type="predicted"/>
<gene>
    <name evidence="2" type="ORF">Q4528_01350</name>
</gene>
<name>A0AAW7YRR9_9STAP</name>
<reference evidence="2" key="1">
    <citation type="submission" date="2023-07" db="EMBL/GenBank/DDBJ databases">
        <title>Genome content predicts the carbon catabolic preferences of heterotrophic bacteria.</title>
        <authorList>
            <person name="Gralka M."/>
        </authorList>
    </citation>
    <scope>NUCLEOTIDE SEQUENCE</scope>
    <source>
        <strain evidence="2">E2R20</strain>
    </source>
</reference>
<evidence type="ECO:0000313" key="3">
    <source>
        <dbReference type="Proteomes" id="UP001170310"/>
    </source>
</evidence>
<dbReference type="EMBL" id="JAUOQO010000001">
    <property type="protein sequence ID" value="MDO6572798.1"/>
    <property type="molecule type" value="Genomic_DNA"/>
</dbReference>